<sequence>MKKKQDEPEEVPDRLKWQIVTLNGSNNKRGMDIKKCHML</sequence>
<evidence type="ECO:0000313" key="2">
    <source>
        <dbReference type="Proteomes" id="UP000236726"/>
    </source>
</evidence>
<organism evidence="1 2">
    <name type="scientific">Lachnospira multipara</name>
    <dbReference type="NCBI Taxonomy" id="28051"/>
    <lineage>
        <taxon>Bacteria</taxon>
        <taxon>Bacillati</taxon>
        <taxon>Bacillota</taxon>
        <taxon>Clostridia</taxon>
        <taxon>Lachnospirales</taxon>
        <taxon>Lachnospiraceae</taxon>
        <taxon>Lachnospira</taxon>
    </lineage>
</organism>
<accession>A0A1H5STC2</accession>
<evidence type="ECO:0000313" key="1">
    <source>
        <dbReference type="EMBL" id="SEF53091.1"/>
    </source>
</evidence>
<gene>
    <name evidence="1" type="ORF">SAMN05216537_10388</name>
</gene>
<reference evidence="1 2" key="1">
    <citation type="submission" date="2016-10" db="EMBL/GenBank/DDBJ databases">
        <authorList>
            <person name="de Groot N.N."/>
        </authorList>
    </citation>
    <scope>NUCLEOTIDE SEQUENCE [LARGE SCALE GENOMIC DNA]</scope>
    <source>
        <strain evidence="1 2">D15d</strain>
    </source>
</reference>
<keyword evidence="2" id="KW-1185">Reference proteome</keyword>
<dbReference type="AlphaFoldDB" id="A0A1H5STC2"/>
<dbReference type="Proteomes" id="UP000236726">
    <property type="component" value="Unassembled WGS sequence"/>
</dbReference>
<dbReference type="EMBL" id="FNUL01000003">
    <property type="protein sequence ID" value="SEF53091.1"/>
    <property type="molecule type" value="Genomic_DNA"/>
</dbReference>
<proteinExistence type="predicted"/>
<name>A0A1H5STC2_9FIRM</name>
<protein>
    <submittedName>
        <fullName evidence="1">Uncharacterized protein</fullName>
    </submittedName>
</protein>